<dbReference type="Gene3D" id="3.40.630.30">
    <property type="match status" value="1"/>
</dbReference>
<evidence type="ECO:0000259" key="3">
    <source>
        <dbReference type="PROSITE" id="PS51186"/>
    </source>
</evidence>
<dbReference type="AlphaFoldDB" id="D9XM31"/>
<evidence type="ECO:0000313" key="4">
    <source>
        <dbReference type="EMBL" id="EFL37414.1"/>
    </source>
</evidence>
<dbReference type="PANTHER" id="PTHR43877">
    <property type="entry name" value="AMINOALKYLPHOSPHONATE N-ACETYLTRANSFERASE-RELATED-RELATED"/>
    <property type="match status" value="1"/>
</dbReference>
<organism evidence="4 5">
    <name type="scientific">Streptomyces griseoflavus Tu4000</name>
    <dbReference type="NCBI Taxonomy" id="467200"/>
    <lineage>
        <taxon>Bacteria</taxon>
        <taxon>Bacillati</taxon>
        <taxon>Actinomycetota</taxon>
        <taxon>Actinomycetes</taxon>
        <taxon>Kitasatosporales</taxon>
        <taxon>Streptomycetaceae</taxon>
        <taxon>Streptomyces</taxon>
    </lineage>
</organism>
<dbReference type="eggNOG" id="COG0456">
    <property type="taxonomic scope" value="Bacteria"/>
</dbReference>
<dbReference type="SUPFAM" id="SSF55729">
    <property type="entry name" value="Acyl-CoA N-acyltransferases (Nat)"/>
    <property type="match status" value="1"/>
</dbReference>
<accession>D9XM31</accession>
<proteinExistence type="predicted"/>
<evidence type="ECO:0000256" key="2">
    <source>
        <dbReference type="ARBA" id="ARBA00023315"/>
    </source>
</evidence>
<dbReference type="HOGENOM" id="CLU_119084_0_0_11"/>
<sequence>MLVCSGIVVLPSVSAGDSDARHPLGLSPSWRNDSSARHKRVDARGVFGSPAAMSDLHFRQPDDDASLRDWQHVHNEIIPTHLLSLDEVRERARRNHLEVAYLDDVLVGCSTVRPPSDDTLTATVIARVLAPHRGQGFGEELYARGLRRARESGAKVIETVVLSSNEDGLRFAREHGFTETERYLLPGDTIPWIDLRLA</sequence>
<dbReference type="CDD" id="cd04301">
    <property type="entry name" value="NAT_SF"/>
    <property type="match status" value="1"/>
</dbReference>
<dbReference type="InterPro" id="IPR050832">
    <property type="entry name" value="Bact_Acetyltransf"/>
</dbReference>
<reference evidence="4" key="1">
    <citation type="submission" date="2009-02" db="EMBL/GenBank/DDBJ databases">
        <title>Annotation of Streptomyces griseoflavus strain Tu4000.</title>
        <authorList>
            <consortium name="The Broad Institute Genome Sequencing Platform"/>
            <consortium name="Broad Institute Microbial Sequencing Center"/>
            <person name="Fischbach M."/>
            <person name="Godfrey P."/>
            <person name="Ward D."/>
            <person name="Young S."/>
            <person name="Zeng Q."/>
            <person name="Koehrsen M."/>
            <person name="Alvarado L."/>
            <person name="Berlin A.M."/>
            <person name="Bochicchio J."/>
            <person name="Borenstein D."/>
            <person name="Chapman S.B."/>
            <person name="Chen Z."/>
            <person name="Engels R."/>
            <person name="Freedman E."/>
            <person name="Gellesch M."/>
            <person name="Goldberg J."/>
            <person name="Griggs A."/>
            <person name="Gujja S."/>
            <person name="Heilman E.R."/>
            <person name="Heiman D.I."/>
            <person name="Hepburn T.A."/>
            <person name="Howarth C."/>
            <person name="Jen D."/>
            <person name="Larson L."/>
            <person name="Lewis B."/>
            <person name="Mehta T."/>
            <person name="Park D."/>
            <person name="Pearson M."/>
            <person name="Richards J."/>
            <person name="Roberts A."/>
            <person name="Saif S."/>
            <person name="Shea T.D."/>
            <person name="Shenoy N."/>
            <person name="Sisk P."/>
            <person name="Stolte C."/>
            <person name="Sykes S.N."/>
            <person name="Thomson T."/>
            <person name="Walk T."/>
            <person name="White J."/>
            <person name="Yandava C."/>
            <person name="Straight P."/>
            <person name="Clardy J."/>
            <person name="Hung D."/>
            <person name="Kolter R."/>
            <person name="Mekalanos J."/>
            <person name="Walker S."/>
            <person name="Walsh C.T."/>
            <person name="Wieland-Brown L.C."/>
            <person name="Haas B."/>
            <person name="Nusbaum C."/>
            <person name="Birren B."/>
        </authorList>
    </citation>
    <scope>NUCLEOTIDE SEQUENCE [LARGE SCALE GENOMIC DNA]</scope>
    <source>
        <strain evidence="4">Tu4000</strain>
    </source>
</reference>
<evidence type="ECO:0000313" key="5">
    <source>
        <dbReference type="Proteomes" id="UP000002968"/>
    </source>
</evidence>
<protein>
    <submittedName>
        <fullName evidence="4">Acetyltransferase</fullName>
    </submittedName>
</protein>
<gene>
    <name evidence="4" type="ORF">SSRG_00217</name>
</gene>
<dbReference type="STRING" id="467200.SSRG_00217"/>
<dbReference type="InterPro" id="IPR016181">
    <property type="entry name" value="Acyl_CoA_acyltransferase"/>
</dbReference>
<dbReference type="Proteomes" id="UP000002968">
    <property type="component" value="Unassembled WGS sequence"/>
</dbReference>
<evidence type="ECO:0000256" key="1">
    <source>
        <dbReference type="ARBA" id="ARBA00022679"/>
    </source>
</evidence>
<dbReference type="Pfam" id="PF00583">
    <property type="entry name" value="Acetyltransf_1"/>
    <property type="match status" value="1"/>
</dbReference>
<name>D9XM31_9ACTN</name>
<dbReference type="InterPro" id="IPR000182">
    <property type="entry name" value="GNAT_dom"/>
</dbReference>
<keyword evidence="1" id="KW-0808">Transferase</keyword>
<dbReference type="EMBL" id="GG657758">
    <property type="protein sequence ID" value="EFL37414.1"/>
    <property type="molecule type" value="Genomic_DNA"/>
</dbReference>
<dbReference type="PROSITE" id="PS51186">
    <property type="entry name" value="GNAT"/>
    <property type="match status" value="1"/>
</dbReference>
<feature type="domain" description="N-acetyltransferase" evidence="3">
    <location>
        <begin position="56"/>
        <end position="198"/>
    </location>
</feature>
<keyword evidence="2" id="KW-0012">Acyltransferase</keyword>
<keyword evidence="5" id="KW-1185">Reference proteome</keyword>
<dbReference type="GO" id="GO:0016747">
    <property type="term" value="F:acyltransferase activity, transferring groups other than amino-acyl groups"/>
    <property type="evidence" value="ECO:0007669"/>
    <property type="project" value="InterPro"/>
</dbReference>